<evidence type="ECO:0000313" key="9">
    <source>
        <dbReference type="Proteomes" id="UP000184240"/>
    </source>
</evidence>
<name>A0A1M5SGZ4_9FLAO</name>
<evidence type="ECO:0000256" key="6">
    <source>
        <dbReference type="SAM" id="Phobius"/>
    </source>
</evidence>
<dbReference type="Pfam" id="PF01943">
    <property type="entry name" value="Polysacc_synt"/>
    <property type="match status" value="1"/>
</dbReference>
<gene>
    <name evidence="7" type="ORF">DSM01_2427</name>
    <name evidence="8" type="ORF">SAMN04487999_0049</name>
</gene>
<dbReference type="OrthoDB" id="88014at2"/>
<feature type="transmembrane region" description="Helical" evidence="6">
    <location>
        <begin position="119"/>
        <end position="140"/>
    </location>
</feature>
<reference evidence="8" key="2">
    <citation type="submission" date="2016-11" db="EMBL/GenBank/DDBJ databases">
        <authorList>
            <person name="Jaros S."/>
            <person name="Januszkiewicz K."/>
            <person name="Wedrychowicz H."/>
        </authorList>
    </citation>
    <scope>NUCLEOTIDE SEQUENCE [LARGE SCALE GENOMIC DNA]</scope>
    <source>
        <strain evidence="8">DSM 19859</strain>
    </source>
</reference>
<evidence type="ECO:0000256" key="2">
    <source>
        <dbReference type="ARBA" id="ARBA00022475"/>
    </source>
</evidence>
<feature type="transmembrane region" description="Helical" evidence="6">
    <location>
        <begin position="219"/>
        <end position="238"/>
    </location>
</feature>
<feature type="transmembrane region" description="Helical" evidence="6">
    <location>
        <begin position="38"/>
        <end position="58"/>
    </location>
</feature>
<reference evidence="7 10" key="3">
    <citation type="submission" date="2018-07" db="EMBL/GenBank/DDBJ databases">
        <title>Leeuwenhoekiella genomics.</title>
        <authorList>
            <person name="Tahon G."/>
            <person name="Willems A."/>
        </authorList>
    </citation>
    <scope>NUCLEOTIDE SEQUENCE [LARGE SCALE GENOMIC DNA]</scope>
    <source>
        <strain evidence="7 10">LMG 24856</strain>
    </source>
</reference>
<protein>
    <submittedName>
        <fullName evidence="8">Membrane protein involved in the export of O-antigen and teichoic acid</fullName>
    </submittedName>
    <submittedName>
        <fullName evidence="7">O-antigen/teichoic acid export membrane protein</fullName>
    </submittedName>
</protein>
<feature type="transmembrane region" description="Helical" evidence="6">
    <location>
        <begin position="250"/>
        <end position="267"/>
    </location>
</feature>
<comment type="subcellular location">
    <subcellularLocation>
        <location evidence="1">Cell membrane</location>
        <topology evidence="1">Multi-pass membrane protein</topology>
    </subcellularLocation>
</comment>
<dbReference type="EMBL" id="FQXT01000001">
    <property type="protein sequence ID" value="SHH37796.1"/>
    <property type="molecule type" value="Genomic_DNA"/>
</dbReference>
<organism evidence="8 9">
    <name type="scientific">Leeuwenhoekiella palythoae</name>
    <dbReference type="NCBI Taxonomy" id="573501"/>
    <lineage>
        <taxon>Bacteria</taxon>
        <taxon>Pseudomonadati</taxon>
        <taxon>Bacteroidota</taxon>
        <taxon>Flavobacteriia</taxon>
        <taxon>Flavobacteriales</taxon>
        <taxon>Flavobacteriaceae</taxon>
        <taxon>Leeuwenhoekiella</taxon>
    </lineage>
</organism>
<keyword evidence="4 6" id="KW-1133">Transmembrane helix</keyword>
<feature type="transmembrane region" description="Helical" evidence="6">
    <location>
        <begin position="329"/>
        <end position="347"/>
    </location>
</feature>
<dbReference type="PANTHER" id="PTHR30250">
    <property type="entry name" value="PST FAMILY PREDICTED COLANIC ACID TRANSPORTER"/>
    <property type="match status" value="1"/>
</dbReference>
<feature type="transmembrane region" description="Helical" evidence="6">
    <location>
        <begin position="79"/>
        <end position="99"/>
    </location>
</feature>
<evidence type="ECO:0000256" key="3">
    <source>
        <dbReference type="ARBA" id="ARBA00022692"/>
    </source>
</evidence>
<keyword evidence="2" id="KW-1003">Cell membrane</keyword>
<dbReference type="InterPro" id="IPR050833">
    <property type="entry name" value="Poly_Biosynth_Transport"/>
</dbReference>
<dbReference type="Proteomes" id="UP000184240">
    <property type="component" value="Unassembled WGS sequence"/>
</dbReference>
<dbReference type="RefSeq" id="WP_072979142.1">
    <property type="nucleotide sequence ID" value="NZ_FQXT01000001.1"/>
</dbReference>
<reference evidence="9" key="1">
    <citation type="submission" date="2016-11" db="EMBL/GenBank/DDBJ databases">
        <authorList>
            <person name="Varghese N."/>
            <person name="Submissions S."/>
        </authorList>
    </citation>
    <scope>NUCLEOTIDE SEQUENCE [LARGE SCALE GENOMIC DNA]</scope>
    <source>
        <strain evidence="9">DSM 19859</strain>
    </source>
</reference>
<feature type="transmembrane region" description="Helical" evidence="6">
    <location>
        <begin position="299"/>
        <end position="323"/>
    </location>
</feature>
<feature type="transmembrane region" description="Helical" evidence="6">
    <location>
        <begin position="421"/>
        <end position="439"/>
    </location>
</feature>
<feature type="transmembrane region" description="Helical" evidence="6">
    <location>
        <begin position="387"/>
        <end position="409"/>
    </location>
</feature>
<evidence type="ECO:0000313" key="10">
    <source>
        <dbReference type="Proteomes" id="UP000290037"/>
    </source>
</evidence>
<proteinExistence type="predicted"/>
<feature type="transmembrane region" description="Helical" evidence="6">
    <location>
        <begin position="179"/>
        <end position="198"/>
    </location>
</feature>
<feature type="transmembrane region" description="Helical" evidence="6">
    <location>
        <begin position="445"/>
        <end position="465"/>
    </location>
</feature>
<feature type="transmembrane region" description="Helical" evidence="6">
    <location>
        <begin position="12"/>
        <end position="32"/>
    </location>
</feature>
<keyword evidence="3 6" id="KW-0812">Transmembrane</keyword>
<evidence type="ECO:0000313" key="8">
    <source>
        <dbReference type="EMBL" id="SHH37796.1"/>
    </source>
</evidence>
<evidence type="ECO:0000313" key="7">
    <source>
        <dbReference type="EMBL" id="RXG28965.1"/>
    </source>
</evidence>
<dbReference type="GO" id="GO:0005886">
    <property type="term" value="C:plasma membrane"/>
    <property type="evidence" value="ECO:0007669"/>
    <property type="project" value="UniProtKB-SubCell"/>
</dbReference>
<evidence type="ECO:0000256" key="4">
    <source>
        <dbReference type="ARBA" id="ARBA00022989"/>
    </source>
</evidence>
<evidence type="ECO:0000256" key="5">
    <source>
        <dbReference type="ARBA" id="ARBA00023136"/>
    </source>
</evidence>
<dbReference type="PANTHER" id="PTHR30250:SF11">
    <property type="entry name" value="O-ANTIGEN TRANSPORTER-RELATED"/>
    <property type="match status" value="1"/>
</dbReference>
<sequence length="489" mass="55102">MGIVASQSFKNLVTTYIGFGIGALNTLVLYVQFFDAEYYGLVGFLLSASTLAMPFVALGVQNTLIKFYSSYSGRKQDDFLSFMLMLPLLIILPASILVYCFYGELVDFLASKNDIVRPYAYLIAIIAFSMAYFEISYAWAKTQLQSVFGNVMNEVFHRFCIMLLLVGFALKLFSTEGFLYGVAVIYALRMLVMMLYAFRLRAPRFRIAIPAEWLSILKYSILIIIAGSVAVMILEIDMFMLGKLIPIQNVAYYSVGIYIAAVIAVPARAMHQIMYPLTATYINAQRYLELRDLYKKSSITLYAVSGLIFLLIVCNINTLYLMLDPAYSKGLYVVLLIALAKLIDNVMGNNNAILYNSDYYRLVLVLGIVLVVIAVVLNLIFIPILGISGAAIATFVASVVYALSKIYVVQKKFKMHPFTTESLYLTIVLILLGVGFYFWDFKWNPVLAIGGKSVILGLIYLTLIYRLKISTEINHWINTYLLTRKSRSE</sequence>
<feature type="transmembrane region" description="Helical" evidence="6">
    <location>
        <begin position="359"/>
        <end position="381"/>
    </location>
</feature>
<dbReference type="EMBL" id="QOVN01000004">
    <property type="protein sequence ID" value="RXG28965.1"/>
    <property type="molecule type" value="Genomic_DNA"/>
</dbReference>
<keyword evidence="10" id="KW-1185">Reference proteome</keyword>
<dbReference type="STRING" id="573501.SAMN04487999_0049"/>
<evidence type="ECO:0000256" key="1">
    <source>
        <dbReference type="ARBA" id="ARBA00004651"/>
    </source>
</evidence>
<accession>A0A1M5SGZ4</accession>
<keyword evidence="5 6" id="KW-0472">Membrane</keyword>
<dbReference type="Proteomes" id="UP000290037">
    <property type="component" value="Unassembled WGS sequence"/>
</dbReference>
<feature type="transmembrane region" description="Helical" evidence="6">
    <location>
        <begin position="155"/>
        <end position="173"/>
    </location>
</feature>
<dbReference type="AlphaFoldDB" id="A0A1M5SGZ4"/>
<dbReference type="InterPro" id="IPR002797">
    <property type="entry name" value="Polysacc_synth"/>
</dbReference>